<evidence type="ECO:0000313" key="6">
    <source>
        <dbReference type="EMBL" id="KAG2459200.1"/>
    </source>
</evidence>
<dbReference type="GO" id="GO:0003690">
    <property type="term" value="F:double-stranded DNA binding"/>
    <property type="evidence" value="ECO:0007669"/>
    <property type="project" value="TreeGrafter"/>
</dbReference>
<feature type="non-terminal residue" evidence="6">
    <location>
        <position position="154"/>
    </location>
</feature>
<evidence type="ECO:0000256" key="2">
    <source>
        <dbReference type="ARBA" id="ARBA00023163"/>
    </source>
</evidence>
<organism evidence="6 7">
    <name type="scientific">Polypterus senegalus</name>
    <name type="common">Senegal bichir</name>
    <dbReference type="NCBI Taxonomy" id="55291"/>
    <lineage>
        <taxon>Eukaryota</taxon>
        <taxon>Metazoa</taxon>
        <taxon>Chordata</taxon>
        <taxon>Craniata</taxon>
        <taxon>Vertebrata</taxon>
        <taxon>Euteleostomi</taxon>
        <taxon>Actinopterygii</taxon>
        <taxon>Polypteriformes</taxon>
        <taxon>Polypteridae</taxon>
        <taxon>Polypterus</taxon>
    </lineage>
</organism>
<evidence type="ECO:0000256" key="4">
    <source>
        <dbReference type="SAM" id="Phobius"/>
    </source>
</evidence>
<comment type="caution">
    <text evidence="6">The sequence shown here is derived from an EMBL/GenBank/DDBJ whole genome shotgun (WGS) entry which is preliminary data.</text>
</comment>
<keyword evidence="4" id="KW-0472">Membrane</keyword>
<evidence type="ECO:0000256" key="3">
    <source>
        <dbReference type="ARBA" id="ARBA00023242"/>
    </source>
</evidence>
<dbReference type="PANTHER" id="PTHR23335:SF11">
    <property type="entry name" value="CALMODULIN-BINDING TRANSCRIPTION ACTIVATOR 1"/>
    <property type="match status" value="1"/>
</dbReference>
<dbReference type="PROSITE" id="PS51437">
    <property type="entry name" value="CG_1"/>
    <property type="match status" value="1"/>
</dbReference>
<feature type="non-terminal residue" evidence="6">
    <location>
        <position position="1"/>
    </location>
</feature>
<dbReference type="PANTHER" id="PTHR23335">
    <property type="entry name" value="CALMODULIN-BINDING TRANSCRIPTION ACTIVATOR CAMTA"/>
    <property type="match status" value="1"/>
</dbReference>
<evidence type="ECO:0000259" key="5">
    <source>
        <dbReference type="PROSITE" id="PS51437"/>
    </source>
</evidence>
<keyword evidence="7" id="KW-1185">Reference proteome</keyword>
<sequence>MPSCYKESIVHFVKAEDSLVDEESIDPTVEIYIGYCIQAAVCILAIAFVWPQNGSMILYNRKKVKYRKDGYCWKKRKDGKTTREDHMKLKVQGVEEFDNSVKEEPPYCYSCKNMLHAGKDHKWQIGVIEGVKQATCHNFIPRKNFGHNADQNEL</sequence>
<dbReference type="GO" id="GO:0003712">
    <property type="term" value="F:transcription coregulator activity"/>
    <property type="evidence" value="ECO:0007669"/>
    <property type="project" value="TreeGrafter"/>
</dbReference>
<proteinExistence type="predicted"/>
<evidence type="ECO:0000313" key="7">
    <source>
        <dbReference type="Proteomes" id="UP000886611"/>
    </source>
</evidence>
<dbReference type="SMART" id="SM01076">
    <property type="entry name" value="CG-1"/>
    <property type="match status" value="1"/>
</dbReference>
<dbReference type="Pfam" id="PF03859">
    <property type="entry name" value="CG-1"/>
    <property type="match status" value="1"/>
</dbReference>
<dbReference type="Proteomes" id="UP000886611">
    <property type="component" value="Unassembled WGS sequence"/>
</dbReference>
<reference evidence="6 7" key="1">
    <citation type="journal article" date="2021" name="Cell">
        <title>Tracing the genetic footprints of vertebrate landing in non-teleost ray-finned fishes.</title>
        <authorList>
            <person name="Bi X."/>
            <person name="Wang K."/>
            <person name="Yang L."/>
            <person name="Pan H."/>
            <person name="Jiang H."/>
            <person name="Wei Q."/>
            <person name="Fang M."/>
            <person name="Yu H."/>
            <person name="Zhu C."/>
            <person name="Cai Y."/>
            <person name="He Y."/>
            <person name="Gan X."/>
            <person name="Zeng H."/>
            <person name="Yu D."/>
            <person name="Zhu Y."/>
            <person name="Jiang H."/>
            <person name="Qiu Q."/>
            <person name="Yang H."/>
            <person name="Zhang Y.E."/>
            <person name="Wang W."/>
            <person name="Zhu M."/>
            <person name="He S."/>
            <person name="Zhang G."/>
        </authorList>
    </citation>
    <scope>NUCLEOTIDE SEQUENCE [LARGE SCALE GENOMIC DNA]</scope>
    <source>
        <strain evidence="6">Bchr_013</strain>
    </source>
</reference>
<dbReference type="InterPro" id="IPR005559">
    <property type="entry name" value="CG-1_dom"/>
</dbReference>
<feature type="transmembrane region" description="Helical" evidence="4">
    <location>
        <begin position="31"/>
        <end position="51"/>
    </location>
</feature>
<dbReference type="EMBL" id="JAATIS010005477">
    <property type="protein sequence ID" value="KAG2459200.1"/>
    <property type="molecule type" value="Genomic_DNA"/>
</dbReference>
<comment type="subcellular location">
    <subcellularLocation>
        <location evidence="1">Nucleus</location>
    </subcellularLocation>
</comment>
<keyword evidence="3" id="KW-0539">Nucleus</keyword>
<dbReference type="AlphaFoldDB" id="A0A8X7WZY4"/>
<dbReference type="GO" id="GO:0005634">
    <property type="term" value="C:nucleus"/>
    <property type="evidence" value="ECO:0007669"/>
    <property type="project" value="UniProtKB-SubCell"/>
</dbReference>
<gene>
    <name evidence="6" type="primary">Camta1_3</name>
    <name evidence="6" type="ORF">GTO96_0019201</name>
</gene>
<evidence type="ECO:0000256" key="1">
    <source>
        <dbReference type="ARBA" id="ARBA00004123"/>
    </source>
</evidence>
<keyword evidence="4" id="KW-1133">Transmembrane helix</keyword>
<keyword evidence="4" id="KW-0812">Transmembrane</keyword>
<name>A0A8X7WZY4_POLSE</name>
<feature type="domain" description="CG-1" evidence="5">
    <location>
        <begin position="16"/>
        <end position="151"/>
    </location>
</feature>
<accession>A0A8X7WZY4</accession>
<protein>
    <submittedName>
        <fullName evidence="6">CMTA1 protein</fullName>
    </submittedName>
</protein>
<dbReference type="GO" id="GO:0006357">
    <property type="term" value="P:regulation of transcription by RNA polymerase II"/>
    <property type="evidence" value="ECO:0007669"/>
    <property type="project" value="TreeGrafter"/>
</dbReference>
<keyword evidence="2" id="KW-0804">Transcription</keyword>